<dbReference type="Pfam" id="PF06611">
    <property type="entry name" value="DUF1145"/>
    <property type="match status" value="1"/>
</dbReference>
<reference evidence="2 3" key="1">
    <citation type="submission" date="2020-08" db="EMBL/GenBank/DDBJ databases">
        <authorList>
            <person name="Criscuolo A."/>
        </authorList>
    </citation>
    <scope>NUCLEOTIDE SEQUENCE [LARGE SCALE GENOMIC DNA]</scope>
    <source>
        <strain evidence="2">CIP111764</strain>
    </source>
</reference>
<keyword evidence="1" id="KW-0472">Membrane</keyword>
<name>A0A7U7IAC4_9GAMM</name>
<evidence type="ECO:0008006" key="4">
    <source>
        <dbReference type="Google" id="ProtNLM"/>
    </source>
</evidence>
<evidence type="ECO:0000256" key="1">
    <source>
        <dbReference type="SAM" id="Phobius"/>
    </source>
</evidence>
<evidence type="ECO:0000313" key="3">
    <source>
        <dbReference type="Proteomes" id="UP000583387"/>
    </source>
</evidence>
<dbReference type="InterPro" id="IPR009525">
    <property type="entry name" value="DUF1145"/>
</dbReference>
<dbReference type="Proteomes" id="UP000583387">
    <property type="component" value="Unassembled WGS sequence"/>
</dbReference>
<dbReference type="RefSeq" id="WP_187672531.1">
    <property type="nucleotide sequence ID" value="NZ_CAJFCI010000071.1"/>
</dbReference>
<accession>A0A7U7IAC4</accession>
<dbReference type="PANTHER" id="PTHR38775:SF1">
    <property type="entry name" value="INNER MEMBRANE PROTEIN"/>
    <property type="match status" value="1"/>
</dbReference>
<evidence type="ECO:0000313" key="2">
    <source>
        <dbReference type="EMBL" id="CAD5109225.1"/>
    </source>
</evidence>
<dbReference type="AlphaFoldDB" id="A0A7U7IAC4"/>
<dbReference type="EMBL" id="CAJFCI010000071">
    <property type="protein sequence ID" value="CAD5109225.1"/>
    <property type="molecule type" value="Genomic_DNA"/>
</dbReference>
<dbReference type="PANTHER" id="PTHR38775">
    <property type="entry name" value="INNER MEMBRANE PROTEIN-RELATED"/>
    <property type="match status" value="1"/>
</dbReference>
<sequence>MKIFLGMGKALALLFWLVVLANLLKPFAQPFAGLLHLAGGSLLLLHVLELMLFGARLNGGLERLQVLAFGILHLFAQPRIEPAGVVEDVALTEEVSHA</sequence>
<proteinExistence type="predicted"/>
<organism evidence="2 3">
    <name type="scientific">Zestomonas carbonaria</name>
    <dbReference type="NCBI Taxonomy" id="2762745"/>
    <lineage>
        <taxon>Bacteria</taxon>
        <taxon>Pseudomonadati</taxon>
        <taxon>Pseudomonadota</taxon>
        <taxon>Gammaproteobacteria</taxon>
        <taxon>Pseudomonadales</taxon>
        <taxon>Pseudomonadaceae</taxon>
        <taxon>Zestomonas</taxon>
    </lineage>
</organism>
<feature type="transmembrane region" description="Helical" evidence="1">
    <location>
        <begin position="31"/>
        <end position="53"/>
    </location>
</feature>
<keyword evidence="1" id="KW-1133">Transmembrane helix</keyword>
<comment type="caution">
    <text evidence="2">The sequence shown here is derived from an EMBL/GenBank/DDBJ whole genome shotgun (WGS) entry which is preliminary data.</text>
</comment>
<protein>
    <recommendedName>
        <fullName evidence="4">DUF1145 domain-containing protein</fullName>
    </recommendedName>
</protein>
<keyword evidence="1" id="KW-0812">Transmembrane</keyword>
<keyword evidence="3" id="KW-1185">Reference proteome</keyword>
<gene>
    <name evidence="2" type="ORF">PSEWESI4_03521</name>
</gene>